<gene>
    <name evidence="2" type="ORF">IAB26_08420</name>
</gene>
<sequence>MSKRSKKKVVKYRGFSFFNIGTVLFGIIFVYMIICLGMYLTTEHITSYEVTAGSLSENYRYSALALREETVVTAKQAGTVTYYAREGNKTGVGNVICSINESGNTALTLEEVSEDGENTNSLDDESLSKLKELMSSFSGNYNNNNFQNVYNFKGDLEGAIMESTSASDLVNVDGSTVVNACTAS</sequence>
<proteinExistence type="predicted"/>
<feature type="non-terminal residue" evidence="2">
    <location>
        <position position="184"/>
    </location>
</feature>
<evidence type="ECO:0000313" key="3">
    <source>
        <dbReference type="Proteomes" id="UP000886886"/>
    </source>
</evidence>
<protein>
    <submittedName>
        <fullName evidence="2">Uncharacterized protein</fullName>
    </submittedName>
</protein>
<organism evidence="2 3">
    <name type="scientific">Candidatus Limivivens merdigallinarum</name>
    <dbReference type="NCBI Taxonomy" id="2840859"/>
    <lineage>
        <taxon>Bacteria</taxon>
        <taxon>Bacillati</taxon>
        <taxon>Bacillota</taxon>
        <taxon>Clostridia</taxon>
        <taxon>Lachnospirales</taxon>
        <taxon>Lachnospiraceae</taxon>
        <taxon>Lachnospiraceae incertae sedis</taxon>
        <taxon>Candidatus Limivivens</taxon>
    </lineage>
</organism>
<comment type="caution">
    <text evidence="2">The sequence shown here is derived from an EMBL/GenBank/DDBJ whole genome shotgun (WGS) entry which is preliminary data.</text>
</comment>
<keyword evidence="1" id="KW-0812">Transmembrane</keyword>
<accession>A0A9D1D1G3</accession>
<feature type="transmembrane region" description="Helical" evidence="1">
    <location>
        <begin position="12"/>
        <end position="40"/>
    </location>
</feature>
<reference evidence="2" key="1">
    <citation type="submission" date="2020-10" db="EMBL/GenBank/DDBJ databases">
        <authorList>
            <person name="Gilroy R."/>
        </authorList>
    </citation>
    <scope>NUCLEOTIDE SEQUENCE</scope>
    <source>
        <strain evidence="2">ChiSjej3B21-11622</strain>
    </source>
</reference>
<dbReference type="Proteomes" id="UP000886886">
    <property type="component" value="Unassembled WGS sequence"/>
</dbReference>
<keyword evidence="1" id="KW-0472">Membrane</keyword>
<dbReference type="AlphaFoldDB" id="A0A9D1D1G3"/>
<evidence type="ECO:0000313" key="2">
    <source>
        <dbReference type="EMBL" id="HIQ96573.1"/>
    </source>
</evidence>
<keyword evidence="1" id="KW-1133">Transmembrane helix</keyword>
<name>A0A9D1D1G3_9FIRM</name>
<dbReference type="EMBL" id="DVFT01000126">
    <property type="protein sequence ID" value="HIQ96573.1"/>
    <property type="molecule type" value="Genomic_DNA"/>
</dbReference>
<reference evidence="2" key="2">
    <citation type="journal article" date="2021" name="PeerJ">
        <title>Extensive microbial diversity within the chicken gut microbiome revealed by metagenomics and culture.</title>
        <authorList>
            <person name="Gilroy R."/>
            <person name="Ravi A."/>
            <person name="Getino M."/>
            <person name="Pursley I."/>
            <person name="Horton D.L."/>
            <person name="Alikhan N.F."/>
            <person name="Baker D."/>
            <person name="Gharbi K."/>
            <person name="Hall N."/>
            <person name="Watson M."/>
            <person name="Adriaenssens E.M."/>
            <person name="Foster-Nyarko E."/>
            <person name="Jarju S."/>
            <person name="Secka A."/>
            <person name="Antonio M."/>
            <person name="Oren A."/>
            <person name="Chaudhuri R.R."/>
            <person name="La Ragione R."/>
            <person name="Hildebrand F."/>
            <person name="Pallen M.J."/>
        </authorList>
    </citation>
    <scope>NUCLEOTIDE SEQUENCE</scope>
    <source>
        <strain evidence="2">ChiSjej3B21-11622</strain>
    </source>
</reference>
<evidence type="ECO:0000256" key="1">
    <source>
        <dbReference type="SAM" id="Phobius"/>
    </source>
</evidence>